<accession>E0X6Q2</accession>
<feature type="compositionally biased region" description="Low complexity" evidence="1">
    <location>
        <begin position="30"/>
        <end position="50"/>
    </location>
</feature>
<dbReference type="Pfam" id="PF12034">
    <property type="entry name" value="YfbK_C"/>
    <property type="match status" value="1"/>
</dbReference>
<dbReference type="Pfam" id="PF12450">
    <property type="entry name" value="vWF_A"/>
    <property type="match status" value="1"/>
</dbReference>
<dbReference type="Gene3D" id="3.40.50.410">
    <property type="entry name" value="von Willebrand factor, type A domain"/>
    <property type="match status" value="1"/>
</dbReference>
<dbReference type="Pfam" id="PF00092">
    <property type="entry name" value="VWA"/>
    <property type="match status" value="1"/>
</dbReference>
<dbReference type="GO" id="GO:0005891">
    <property type="term" value="C:voltage-gated calcium channel complex"/>
    <property type="evidence" value="ECO:0007669"/>
    <property type="project" value="TreeGrafter"/>
</dbReference>
<evidence type="ECO:0000256" key="1">
    <source>
        <dbReference type="SAM" id="MobiDB-lite"/>
    </source>
</evidence>
<dbReference type="InterPro" id="IPR051173">
    <property type="entry name" value="Ca_channel_alpha-2/delta"/>
</dbReference>
<dbReference type="PROSITE" id="PS51257">
    <property type="entry name" value="PROKAR_LIPOPROTEIN"/>
    <property type="match status" value="1"/>
</dbReference>
<dbReference type="InterPro" id="IPR036465">
    <property type="entry name" value="vWFA_dom_sf"/>
</dbReference>
<dbReference type="PROSITE" id="PS50234">
    <property type="entry name" value="VWFA"/>
    <property type="match status" value="1"/>
</dbReference>
<evidence type="ECO:0000313" key="3">
    <source>
        <dbReference type="EMBL" id="ACY25458.1"/>
    </source>
</evidence>
<feature type="compositionally biased region" description="Low complexity" evidence="1">
    <location>
        <begin position="71"/>
        <end position="84"/>
    </location>
</feature>
<feature type="compositionally biased region" description="Low complexity" evidence="1">
    <location>
        <begin position="145"/>
        <end position="155"/>
    </location>
</feature>
<dbReference type="PANTHER" id="PTHR10166:SF37">
    <property type="entry name" value="STOLID, ISOFORM H"/>
    <property type="match status" value="1"/>
</dbReference>
<feature type="region of interest" description="Disordered" evidence="1">
    <location>
        <begin position="25"/>
        <end position="157"/>
    </location>
</feature>
<dbReference type="EMBL" id="GQ844926">
    <property type="protein sequence ID" value="ACY25458.1"/>
    <property type="molecule type" value="Genomic_DNA"/>
</dbReference>
<dbReference type="SMART" id="SM00327">
    <property type="entry name" value="VWA"/>
    <property type="match status" value="1"/>
</dbReference>
<reference evidence="3" key="1">
    <citation type="submission" date="2009-08" db="EMBL/GenBank/DDBJ databases">
        <title>Screening for novel FADH2-dependent halogenase genes in the metagenomes of marine sponge associated microbial consortia.</title>
        <authorList>
            <person name="Scheuermayer M."/>
            <person name="Fieseler L."/>
            <person name="Bayer K."/>
            <person name="Hentschel U."/>
        </authorList>
    </citation>
    <scope>NUCLEOTIDE SEQUENCE</scope>
</reference>
<protein>
    <submittedName>
        <fullName evidence="3">Putative von Willebrand factor type A domain-containing protein</fullName>
    </submittedName>
</protein>
<dbReference type="InterPro" id="IPR022156">
    <property type="entry name" value="Uncharacterised_YfbK_N"/>
</dbReference>
<sequence>MNWKRTLLASASVVLLGAGCLSACSDDSTQEQAQSQAAMAQSQTTQQAEQPAGSSQAARTTRADPDDQTEPVEQAQEQAAAVPQGAREEDSAEQEVAQQQEAEESAQQEAAMAEEQEEEQAEAVAEEEEQEEAAEEEEEAEEEPSAAAPSVSPSETNFKDYEESAWAITSEDDTATFSLDADRASWSVAVNYADSGYFIEPASVRAEEWINAHDYEYELPDGPYEFGVTVDLIPHPLQREDFHLLRIGLQAPVIERTHPVNVIFVADASGSMAEGNRIDIARAALQALWASLVPDLDRVGMIQFSVDPIPASFVPHTRPDSEFLQASIDRLLPYYGTNVQAGIDLGVQLANDARQAWPDSDNYVVLISDGVANVDATDPFAILRSAGEDDESNPIRLITIGVGIGHYNDVLLEQLAQYGNGWYYYIDSPEQAWETFTPENWLRLSTPFADQTRAQVRWNSETVAAWRVIGYENRRTSDESFSEDRKEFAELPSGTAVTIFVELELAAEAKSQASDEIELGDVEVRWLTPRSDVSNRQEHRLAVKETTAPDPLTQLGAIVALAADRYGSLDYVGDPAAIEVNAELQVLRELLQIEVLGKIDDVETAMDLTSVMESLLTATSP</sequence>
<name>E0X6Q2_9ZZZZ</name>
<dbReference type="InterPro" id="IPR021908">
    <property type="entry name" value="YfbK_C"/>
</dbReference>
<dbReference type="GO" id="GO:0005245">
    <property type="term" value="F:voltage-gated calcium channel activity"/>
    <property type="evidence" value="ECO:0007669"/>
    <property type="project" value="TreeGrafter"/>
</dbReference>
<dbReference type="PANTHER" id="PTHR10166">
    <property type="entry name" value="VOLTAGE-DEPENDENT CALCIUM CHANNEL SUBUNIT ALPHA-2/DELTA-RELATED"/>
    <property type="match status" value="1"/>
</dbReference>
<evidence type="ECO:0000259" key="2">
    <source>
        <dbReference type="PROSITE" id="PS50234"/>
    </source>
</evidence>
<feature type="domain" description="VWFA" evidence="2">
    <location>
        <begin position="261"/>
        <end position="452"/>
    </location>
</feature>
<feature type="compositionally biased region" description="Acidic residues" evidence="1">
    <location>
        <begin position="101"/>
        <end position="144"/>
    </location>
</feature>
<organism evidence="3">
    <name type="scientific">uncultured microorganism</name>
    <dbReference type="NCBI Taxonomy" id="358574"/>
    <lineage>
        <taxon>unclassified sequences</taxon>
        <taxon>environmental samples</taxon>
    </lineage>
</organism>
<proteinExistence type="predicted"/>
<dbReference type="AlphaFoldDB" id="E0X6Q2"/>
<dbReference type="SUPFAM" id="SSF53300">
    <property type="entry name" value="vWA-like"/>
    <property type="match status" value="1"/>
</dbReference>
<dbReference type="InterPro" id="IPR002035">
    <property type="entry name" value="VWF_A"/>
</dbReference>